<evidence type="ECO:0000313" key="5">
    <source>
        <dbReference type="Proteomes" id="UP000663829"/>
    </source>
</evidence>
<reference evidence="1" key="1">
    <citation type="submission" date="2021-02" db="EMBL/GenBank/DDBJ databases">
        <authorList>
            <person name="Nowell W R."/>
        </authorList>
    </citation>
    <scope>NUCLEOTIDE SEQUENCE</scope>
</reference>
<keyword evidence="5" id="KW-1185">Reference proteome</keyword>
<dbReference type="EMBL" id="CAJNOK010011256">
    <property type="protein sequence ID" value="CAF1135932.1"/>
    <property type="molecule type" value="Genomic_DNA"/>
</dbReference>
<dbReference type="EMBL" id="CAJOBC010001188">
    <property type="protein sequence ID" value="CAF3662255.1"/>
    <property type="molecule type" value="Genomic_DNA"/>
</dbReference>
<dbReference type="Proteomes" id="UP000663829">
    <property type="component" value="Unassembled WGS sequence"/>
</dbReference>
<name>A0A813XZ51_9BILA</name>
<evidence type="ECO:0000313" key="1">
    <source>
        <dbReference type="EMBL" id="CAF0875345.1"/>
    </source>
</evidence>
<protein>
    <submittedName>
        <fullName evidence="1">Uncharacterized protein</fullName>
    </submittedName>
</protein>
<dbReference type="EMBL" id="CAJNOQ010001188">
    <property type="protein sequence ID" value="CAF0875345.1"/>
    <property type="molecule type" value="Genomic_DNA"/>
</dbReference>
<dbReference type="AlphaFoldDB" id="A0A813XZ51"/>
<evidence type="ECO:0000313" key="4">
    <source>
        <dbReference type="EMBL" id="CAF3924858.1"/>
    </source>
</evidence>
<evidence type="ECO:0000313" key="3">
    <source>
        <dbReference type="EMBL" id="CAF3662255.1"/>
    </source>
</evidence>
<evidence type="ECO:0000313" key="2">
    <source>
        <dbReference type="EMBL" id="CAF1135932.1"/>
    </source>
</evidence>
<dbReference type="Proteomes" id="UP000681722">
    <property type="component" value="Unassembled WGS sequence"/>
</dbReference>
<dbReference type="EMBL" id="CAJOBA010024080">
    <property type="protein sequence ID" value="CAF3924858.1"/>
    <property type="molecule type" value="Genomic_DNA"/>
</dbReference>
<proteinExistence type="predicted"/>
<dbReference type="Proteomes" id="UP000682733">
    <property type="component" value="Unassembled WGS sequence"/>
</dbReference>
<organism evidence="1 5">
    <name type="scientific">Didymodactylos carnosus</name>
    <dbReference type="NCBI Taxonomy" id="1234261"/>
    <lineage>
        <taxon>Eukaryota</taxon>
        <taxon>Metazoa</taxon>
        <taxon>Spiralia</taxon>
        <taxon>Gnathifera</taxon>
        <taxon>Rotifera</taxon>
        <taxon>Eurotatoria</taxon>
        <taxon>Bdelloidea</taxon>
        <taxon>Philodinida</taxon>
        <taxon>Philodinidae</taxon>
        <taxon>Didymodactylos</taxon>
    </lineage>
</organism>
<gene>
    <name evidence="1" type="ORF">GPM918_LOCUS7319</name>
    <name evidence="2" type="ORF">OVA965_LOCUS20887</name>
    <name evidence="3" type="ORF">SRO942_LOCUS7319</name>
    <name evidence="4" type="ORF">TMI583_LOCUS21403</name>
</gene>
<dbReference type="Proteomes" id="UP000677228">
    <property type="component" value="Unassembled WGS sequence"/>
</dbReference>
<comment type="caution">
    <text evidence="1">The sequence shown here is derived from an EMBL/GenBank/DDBJ whole genome shotgun (WGS) entry which is preliminary data.</text>
</comment>
<sequence>MATTIDIDITDIIQNNPLLDEAILSDIIKKFDVLIPNTDEFESFDSTKIIGRQLKSESFKPLPQLLPKEDGILPWLSTYWEW</sequence>
<accession>A0A813XZ51</accession>